<accession>A0A562Q5R2</accession>
<dbReference type="EMBL" id="VLKW01000001">
    <property type="protein sequence ID" value="TWI51520.1"/>
    <property type="molecule type" value="Genomic_DNA"/>
</dbReference>
<evidence type="ECO:0000313" key="2">
    <source>
        <dbReference type="EMBL" id="TWI51520.1"/>
    </source>
</evidence>
<evidence type="ECO:0000256" key="1">
    <source>
        <dbReference type="SAM" id="MobiDB-lite"/>
    </source>
</evidence>
<feature type="compositionally biased region" description="Basic and acidic residues" evidence="1">
    <location>
        <begin position="11"/>
        <end position="21"/>
    </location>
</feature>
<name>A0A562Q5R2_9BURK</name>
<organism evidence="2 3">
    <name type="scientific">Pseudoduganella flava</name>
    <dbReference type="NCBI Taxonomy" id="871742"/>
    <lineage>
        <taxon>Bacteria</taxon>
        <taxon>Pseudomonadati</taxon>
        <taxon>Pseudomonadota</taxon>
        <taxon>Betaproteobacteria</taxon>
        <taxon>Burkholderiales</taxon>
        <taxon>Oxalobacteraceae</taxon>
        <taxon>Telluria group</taxon>
        <taxon>Pseudoduganella</taxon>
    </lineage>
</organism>
<protein>
    <submittedName>
        <fullName evidence="2">Uncharacterized protein</fullName>
    </submittedName>
</protein>
<reference evidence="2 3" key="1">
    <citation type="journal article" date="2015" name="Stand. Genomic Sci.">
        <title>Genomic Encyclopedia of Bacterial and Archaeal Type Strains, Phase III: the genomes of soil and plant-associated and newly described type strains.</title>
        <authorList>
            <person name="Whitman W.B."/>
            <person name="Woyke T."/>
            <person name="Klenk H.P."/>
            <person name="Zhou Y."/>
            <person name="Lilburn T.G."/>
            <person name="Beck B.J."/>
            <person name="De Vos P."/>
            <person name="Vandamme P."/>
            <person name="Eisen J.A."/>
            <person name="Garrity G."/>
            <person name="Hugenholtz P."/>
            <person name="Kyrpides N.C."/>
        </authorList>
    </citation>
    <scope>NUCLEOTIDE SEQUENCE [LARGE SCALE GENOMIC DNA]</scope>
    <source>
        <strain evidence="2 3">CGMCC 1.10685</strain>
    </source>
</reference>
<dbReference type="Proteomes" id="UP000315112">
    <property type="component" value="Unassembled WGS sequence"/>
</dbReference>
<proteinExistence type="predicted"/>
<evidence type="ECO:0000313" key="3">
    <source>
        <dbReference type="Proteomes" id="UP000315112"/>
    </source>
</evidence>
<dbReference type="OrthoDB" id="7572223at2"/>
<feature type="region of interest" description="Disordered" evidence="1">
    <location>
        <begin position="1"/>
        <end position="25"/>
    </location>
</feature>
<dbReference type="RefSeq" id="WP_158206808.1">
    <property type="nucleotide sequence ID" value="NZ_CP046904.1"/>
</dbReference>
<sequence>MRQHAWLNAVPDEKHAGKGEAPRAQSRLARYRKDGVEPSLPDPGPAAYLVEYLWDVGPTEPAGMGEAPVSHAQLAAWQANLGVELHAWEVQTLRRLSRDYVVQSHQAQDPACKPPFGELYRSPRVEDKIDAALD</sequence>
<dbReference type="AlphaFoldDB" id="A0A562Q5R2"/>
<comment type="caution">
    <text evidence="2">The sequence shown here is derived from an EMBL/GenBank/DDBJ whole genome shotgun (WGS) entry which is preliminary data.</text>
</comment>
<gene>
    <name evidence="2" type="ORF">IP92_00507</name>
</gene>